<keyword evidence="4" id="KW-1185">Reference proteome</keyword>
<evidence type="ECO:0000256" key="1">
    <source>
        <dbReference type="SAM" id="MobiDB-lite"/>
    </source>
</evidence>
<feature type="domain" description="G-patch" evidence="2">
    <location>
        <begin position="43"/>
        <end position="89"/>
    </location>
</feature>
<feature type="compositionally biased region" description="Basic and acidic residues" evidence="1">
    <location>
        <begin position="258"/>
        <end position="284"/>
    </location>
</feature>
<comment type="caution">
    <text evidence="3">The sequence shown here is derived from an EMBL/GenBank/DDBJ whole genome shotgun (WGS) entry which is preliminary data.</text>
</comment>
<proteinExistence type="predicted"/>
<reference evidence="3 4" key="1">
    <citation type="submission" date="2017-11" db="EMBL/GenBank/DDBJ databases">
        <title>De-novo sequencing of pomegranate (Punica granatum L.) genome.</title>
        <authorList>
            <person name="Akparov Z."/>
            <person name="Amiraslanov A."/>
            <person name="Hajiyeva S."/>
            <person name="Abbasov M."/>
            <person name="Kaur K."/>
            <person name="Hamwieh A."/>
            <person name="Solovyev V."/>
            <person name="Salamov A."/>
            <person name="Braich B."/>
            <person name="Kosarev P."/>
            <person name="Mahmoud A."/>
            <person name="Hajiyev E."/>
            <person name="Babayeva S."/>
            <person name="Izzatullayeva V."/>
            <person name="Mammadov A."/>
            <person name="Mammadov A."/>
            <person name="Sharifova S."/>
            <person name="Ojaghi J."/>
            <person name="Eynullazada K."/>
            <person name="Bayramov B."/>
            <person name="Abdulazimova A."/>
            <person name="Shahmuradov I."/>
        </authorList>
    </citation>
    <scope>NUCLEOTIDE SEQUENCE [LARGE SCALE GENOMIC DNA]</scope>
    <source>
        <strain evidence="4">cv. AG2017</strain>
        <tissue evidence="3">Leaf</tissue>
    </source>
</reference>
<feature type="region of interest" description="Disordered" evidence="1">
    <location>
        <begin position="244"/>
        <end position="284"/>
    </location>
</feature>
<accession>A0A2I0IRT5</accession>
<dbReference type="AlphaFoldDB" id="A0A2I0IRT5"/>
<feature type="region of interest" description="Disordered" evidence="1">
    <location>
        <begin position="1"/>
        <end position="22"/>
    </location>
</feature>
<evidence type="ECO:0000313" key="4">
    <source>
        <dbReference type="Proteomes" id="UP000233551"/>
    </source>
</evidence>
<dbReference type="GO" id="GO:0003676">
    <property type="term" value="F:nucleic acid binding"/>
    <property type="evidence" value="ECO:0007669"/>
    <property type="project" value="InterPro"/>
</dbReference>
<gene>
    <name evidence="3" type="ORF">CRG98_032903</name>
</gene>
<protein>
    <recommendedName>
        <fullName evidence="2">G-patch domain-containing protein</fullName>
    </recommendedName>
</protein>
<evidence type="ECO:0000259" key="2">
    <source>
        <dbReference type="PROSITE" id="PS50174"/>
    </source>
</evidence>
<sequence>MGVTRSGRVYENPDTTSKGKAPAAMLETAPQVALIPTKKVTDEEAEAFMKIIKHDYVPGAGLGANGQGITHPIEIEDNKNRRGLGYRPSCHEIVQARNGKHLHHLAAHYGRINRGIPIPPLSYFFPGSPCIVGGTLQDSYLDSDGASVDELAIYAVSEETPPGVHIRPAQENEHLDNWTSKSSLEAPSFKQYGWDRECTPCQCRRPQEVLSLTVCNFCSPSTTPTLPWQAFCLSNVQREKECFPARTKTSSRHPRQKLGNERHGLKSRKGEPWQKESKSKSSLD</sequence>
<dbReference type="Pfam" id="PF01585">
    <property type="entry name" value="G-patch"/>
    <property type="match status" value="1"/>
</dbReference>
<dbReference type="EMBL" id="PGOL01002598">
    <property type="protein sequence ID" value="PKI46708.1"/>
    <property type="molecule type" value="Genomic_DNA"/>
</dbReference>
<name>A0A2I0IRT5_PUNGR</name>
<evidence type="ECO:0000313" key="3">
    <source>
        <dbReference type="EMBL" id="PKI46708.1"/>
    </source>
</evidence>
<organism evidence="3 4">
    <name type="scientific">Punica granatum</name>
    <name type="common">Pomegranate</name>
    <dbReference type="NCBI Taxonomy" id="22663"/>
    <lineage>
        <taxon>Eukaryota</taxon>
        <taxon>Viridiplantae</taxon>
        <taxon>Streptophyta</taxon>
        <taxon>Embryophyta</taxon>
        <taxon>Tracheophyta</taxon>
        <taxon>Spermatophyta</taxon>
        <taxon>Magnoliopsida</taxon>
        <taxon>eudicotyledons</taxon>
        <taxon>Gunneridae</taxon>
        <taxon>Pentapetalae</taxon>
        <taxon>rosids</taxon>
        <taxon>malvids</taxon>
        <taxon>Myrtales</taxon>
        <taxon>Lythraceae</taxon>
        <taxon>Punica</taxon>
    </lineage>
</organism>
<dbReference type="Proteomes" id="UP000233551">
    <property type="component" value="Unassembled WGS sequence"/>
</dbReference>
<dbReference type="InterPro" id="IPR000467">
    <property type="entry name" value="G_patch_dom"/>
</dbReference>
<dbReference type="PROSITE" id="PS50174">
    <property type="entry name" value="G_PATCH"/>
    <property type="match status" value="1"/>
</dbReference>
<dbReference type="SMART" id="SM00443">
    <property type="entry name" value="G_patch"/>
    <property type="match status" value="1"/>
</dbReference>